<dbReference type="AlphaFoldDB" id="A0A081RNS3"/>
<dbReference type="Proteomes" id="UP000028059">
    <property type="component" value="Unassembled WGS sequence"/>
</dbReference>
<dbReference type="UniPathway" id="UPA00261">
    <property type="reaction ID" value="UER00373"/>
</dbReference>
<comment type="cofactor">
    <cofactor evidence="1">
        <name>FAD</name>
        <dbReference type="ChEBI" id="CHEBI:57692"/>
    </cofactor>
</comment>
<evidence type="ECO:0000256" key="7">
    <source>
        <dbReference type="ARBA" id="ARBA00023002"/>
    </source>
</evidence>
<keyword evidence="6" id="KW-0274">FAD</keyword>
<dbReference type="GO" id="GO:0010133">
    <property type="term" value="P:L-proline catabolic process to L-glutamate"/>
    <property type="evidence" value="ECO:0007669"/>
    <property type="project" value="UniProtKB-UniPathway"/>
</dbReference>
<dbReference type="SUPFAM" id="SSF51730">
    <property type="entry name" value="FAD-linked oxidoreductase"/>
    <property type="match status" value="1"/>
</dbReference>
<keyword evidence="12" id="KW-1185">Reference proteome</keyword>
<evidence type="ECO:0000256" key="1">
    <source>
        <dbReference type="ARBA" id="ARBA00001974"/>
    </source>
</evidence>
<evidence type="ECO:0000256" key="2">
    <source>
        <dbReference type="ARBA" id="ARBA00004739"/>
    </source>
</evidence>
<evidence type="ECO:0000256" key="8">
    <source>
        <dbReference type="ARBA" id="ARBA00023062"/>
    </source>
</evidence>
<evidence type="ECO:0000256" key="3">
    <source>
        <dbReference type="ARBA" id="ARBA00012695"/>
    </source>
</evidence>
<evidence type="ECO:0000313" key="11">
    <source>
        <dbReference type="EMBL" id="KEQ56846.1"/>
    </source>
</evidence>
<keyword evidence="5" id="KW-0547">Nucleotide-binding</keyword>
<reference evidence="11 12" key="1">
    <citation type="submission" date="2014-06" db="EMBL/GenBank/DDBJ databases">
        <authorList>
            <person name="Ngugi D.K."/>
            <person name="Blom J."/>
            <person name="Alam I."/>
            <person name="Rashid M."/>
            <person name="Ba Alawi W."/>
            <person name="Zhang G."/>
            <person name="Hikmawan T."/>
            <person name="Guan Y."/>
            <person name="Antunes A."/>
            <person name="Siam R."/>
            <person name="ElDorry H."/>
            <person name="Bajic V."/>
            <person name="Stingl U."/>
        </authorList>
    </citation>
    <scope>NUCLEOTIDE SEQUENCE [LARGE SCALE GENOMIC DNA]</scope>
    <source>
        <strain evidence="11">SCGC AAA799-N04</strain>
    </source>
</reference>
<proteinExistence type="predicted"/>
<dbReference type="Pfam" id="PF01619">
    <property type="entry name" value="Pro_dh"/>
    <property type="match status" value="1"/>
</dbReference>
<evidence type="ECO:0000256" key="4">
    <source>
        <dbReference type="ARBA" id="ARBA00022630"/>
    </source>
</evidence>
<evidence type="ECO:0000313" key="12">
    <source>
        <dbReference type="Proteomes" id="UP000028059"/>
    </source>
</evidence>
<dbReference type="InterPro" id="IPR015659">
    <property type="entry name" value="Proline_oxidase"/>
</dbReference>
<dbReference type="EMBL" id="JOKN01000008">
    <property type="protein sequence ID" value="KEQ56846.1"/>
    <property type="molecule type" value="Genomic_DNA"/>
</dbReference>
<dbReference type="PIRSF" id="PIRSF000196">
    <property type="entry name" value="Pro_dehydrog"/>
    <property type="match status" value="1"/>
</dbReference>
<dbReference type="InterPro" id="IPR008219">
    <property type="entry name" value="PRODH_bac_arc"/>
</dbReference>
<evidence type="ECO:0000256" key="6">
    <source>
        <dbReference type="ARBA" id="ARBA00022827"/>
    </source>
</evidence>
<dbReference type="PANTHER" id="PTHR13914">
    <property type="entry name" value="PROLINE OXIDASE"/>
    <property type="match status" value="1"/>
</dbReference>
<keyword evidence="7 11" id="KW-0560">Oxidoreductase</keyword>
<dbReference type="PATRIC" id="fig|1502293.3.peg.634"/>
<organism evidence="11 12">
    <name type="scientific">Marine Group I thaumarchaeote SCGC AAA799-N04</name>
    <dbReference type="NCBI Taxonomy" id="1502293"/>
    <lineage>
        <taxon>Archaea</taxon>
        <taxon>Nitrososphaerota</taxon>
        <taxon>Marine Group I</taxon>
    </lineage>
</organism>
<evidence type="ECO:0000259" key="10">
    <source>
        <dbReference type="Pfam" id="PF01619"/>
    </source>
</evidence>
<dbReference type="GO" id="GO:0004657">
    <property type="term" value="F:proline dehydrogenase activity"/>
    <property type="evidence" value="ECO:0007669"/>
    <property type="project" value="UniProtKB-EC"/>
</dbReference>
<feature type="domain" description="Proline dehydrogenase" evidence="10">
    <location>
        <begin position="34"/>
        <end position="277"/>
    </location>
</feature>
<dbReference type="GO" id="GO:0000166">
    <property type="term" value="F:nucleotide binding"/>
    <property type="evidence" value="ECO:0007669"/>
    <property type="project" value="UniProtKB-KW"/>
</dbReference>
<comment type="catalytic activity">
    <reaction evidence="9">
        <text>L-proline + a quinone = (S)-1-pyrroline-5-carboxylate + a quinol + H(+)</text>
        <dbReference type="Rhea" id="RHEA:23784"/>
        <dbReference type="ChEBI" id="CHEBI:15378"/>
        <dbReference type="ChEBI" id="CHEBI:17388"/>
        <dbReference type="ChEBI" id="CHEBI:24646"/>
        <dbReference type="ChEBI" id="CHEBI:60039"/>
        <dbReference type="ChEBI" id="CHEBI:132124"/>
        <dbReference type="EC" id="1.5.5.2"/>
    </reaction>
</comment>
<dbReference type="Gene3D" id="3.20.20.220">
    <property type="match status" value="1"/>
</dbReference>
<gene>
    <name evidence="11" type="primary">ycgM</name>
    <name evidence="11" type="ORF">AAA799N04_00680</name>
</gene>
<keyword evidence="4" id="KW-0285">Flavoprotein</keyword>
<accession>A0A081RNS3</accession>
<keyword evidence="8" id="KW-0642">Proline metabolism</keyword>
<dbReference type="InterPro" id="IPR029041">
    <property type="entry name" value="FAD-linked_oxidoreductase-like"/>
</dbReference>
<name>A0A081RNS3_9ARCH</name>
<dbReference type="EC" id="1.5.5.2" evidence="3"/>
<dbReference type="InterPro" id="IPR002872">
    <property type="entry name" value="Proline_DH_dom"/>
</dbReference>
<comment type="pathway">
    <text evidence="2">Amino-acid degradation; L-proline degradation into L-glutamate; L-glutamate from L-proline: step 1/2.</text>
</comment>
<dbReference type="PANTHER" id="PTHR13914:SF0">
    <property type="entry name" value="PROLINE DEHYDROGENASE 1, MITOCHONDRIAL"/>
    <property type="match status" value="1"/>
</dbReference>
<evidence type="ECO:0000256" key="5">
    <source>
        <dbReference type="ARBA" id="ARBA00022741"/>
    </source>
</evidence>
<protein>
    <recommendedName>
        <fullName evidence="3">proline dehydrogenase</fullName>
        <ecNumber evidence="3">1.5.5.2</ecNumber>
    </recommendedName>
</protein>
<evidence type="ECO:0000256" key="9">
    <source>
        <dbReference type="ARBA" id="ARBA00048779"/>
    </source>
</evidence>
<sequence>MFNVVIGTQFMEKFLFKIAKQWIAGNTVDDALISAKKAYKSKRHVIINKLGEYHTSKKQINTTMKEYEKIIGSFRRWKIRGAISIKPTQLGLSINQKEFYKNFEKIIQTARNAHVFVWLDMESSEHTDETIEIYHSFFSKYERLGIALQANLKRTEHDLRDLQKTGAKIRLTKGAYRENTRIAFKSRKGVDDNYLKLMKMLFKNGNEFALATHDEKIIHKAKTLSKKYPRKFEFQFLKGIREEIKSELIKQKFVVSDYIPYGTRWLAYSVRRIKERKRNILLLGSSLIQSQRV</sequence>
<comment type="caution">
    <text evidence="11">The sequence shown here is derived from an EMBL/GenBank/DDBJ whole genome shotgun (WGS) entry which is preliminary data.</text>
</comment>